<evidence type="ECO:0000256" key="1">
    <source>
        <dbReference type="SAM" id="Phobius"/>
    </source>
</evidence>
<dbReference type="EMBL" id="PHGZ01000035">
    <property type="protein sequence ID" value="PJG81953.1"/>
    <property type="molecule type" value="Genomic_DNA"/>
</dbReference>
<dbReference type="GO" id="GO:0016747">
    <property type="term" value="F:acyltransferase activity, transferring groups other than amino-acyl groups"/>
    <property type="evidence" value="ECO:0007669"/>
    <property type="project" value="InterPro"/>
</dbReference>
<evidence type="ECO:0000313" key="5">
    <source>
        <dbReference type="Proteomes" id="UP000230282"/>
    </source>
</evidence>
<sequence length="606" mass="70927">MDGLRALAVLSIFIYHLNDNWLPGGFLGVDIFFVISGYLITKIIITEMTLGHFSFLNFYNRRIKRIYPVFILTLFIASIFASLVFIRSESELLRRTIELATIFVSNFYLSHRQGYFDLSTSENPLLHIWSLAVEEQYYLFFPIILYFIYRKIQKIKSFTWVICILFLFFIFTSFLPEKIYHKIGLFDIYYLSNLRFPELLVGSFLATLPKSNLSKRKNSLLSLFSFLGILISLFFYSKNFPFLPGISLLIPCVLTGLFIFSSTMSNPIKSFLSLSPIVFIGKISYSLYLFHWLFIAFAHYITGQSVFEIKIVLIVLSLTFTCSILSYYLLENPIRKSKLSFKKSFIILYLIPSLLVIAYNMSWRKTIKNRTEQYKVVPNLVLNDNNYPAKIAVLGDSHSEHLNEFLQVVGNKEGWKADILDFQLHCYFPDRNNKPTCNTSPAELVKDYPIVFISMFYNVRRGVNPVPRVTPERFIVDNFEQRFVSFVRELAQTKQVYVFADVRMVNRSPFRSIFLDKIWLGKYLVPLAEMGETEKNNNEIYQMIQAIPRVKWIDPTPYITDKYFVEGKPLYADQDHLTNFGSYYMGQEFIKHQRLLSEKEVKALYP</sequence>
<dbReference type="PANTHER" id="PTHR23028">
    <property type="entry name" value="ACETYLTRANSFERASE"/>
    <property type="match status" value="1"/>
</dbReference>
<keyword evidence="4" id="KW-0808">Transferase</keyword>
<dbReference type="InterPro" id="IPR043968">
    <property type="entry name" value="SGNH"/>
</dbReference>
<keyword evidence="1" id="KW-0812">Transmembrane</keyword>
<name>A0A2M8RST9_9PAST</name>
<accession>A0A2M8RST9</accession>
<reference evidence="4 5" key="1">
    <citation type="submission" date="2017-11" db="EMBL/GenBank/DDBJ databases">
        <title>Reclassification of Bisgaard taxon 5 as Caviibacterium pharyngocola gen. nov., sp. nov.</title>
        <authorList>
            <person name="Christensen H."/>
        </authorList>
    </citation>
    <scope>NUCLEOTIDE SEQUENCE [LARGE SCALE GENOMIC DNA]</scope>
    <source>
        <strain evidence="4 5">7_3</strain>
    </source>
</reference>
<dbReference type="AlphaFoldDB" id="A0A2M8RST9"/>
<dbReference type="Proteomes" id="UP000230282">
    <property type="component" value="Unassembled WGS sequence"/>
</dbReference>
<evidence type="ECO:0000259" key="3">
    <source>
        <dbReference type="Pfam" id="PF19040"/>
    </source>
</evidence>
<dbReference type="InterPro" id="IPR002656">
    <property type="entry name" value="Acyl_transf_3_dom"/>
</dbReference>
<gene>
    <name evidence="4" type="ORF">CVP04_11755</name>
</gene>
<dbReference type="GO" id="GO:0016020">
    <property type="term" value="C:membrane"/>
    <property type="evidence" value="ECO:0007669"/>
    <property type="project" value="TreeGrafter"/>
</dbReference>
<keyword evidence="1" id="KW-1133">Transmembrane helix</keyword>
<evidence type="ECO:0000313" key="4">
    <source>
        <dbReference type="EMBL" id="PJG81953.1"/>
    </source>
</evidence>
<dbReference type="OrthoDB" id="9767863at2"/>
<feature type="transmembrane region" description="Helical" evidence="1">
    <location>
        <begin position="220"/>
        <end position="236"/>
    </location>
</feature>
<protein>
    <submittedName>
        <fullName evidence="4">Acyltransferase</fullName>
    </submittedName>
</protein>
<feature type="transmembrane region" description="Helical" evidence="1">
    <location>
        <begin position="242"/>
        <end position="260"/>
    </location>
</feature>
<feature type="domain" description="SGNH" evidence="3">
    <location>
        <begin position="384"/>
        <end position="590"/>
    </location>
</feature>
<dbReference type="GO" id="GO:0009103">
    <property type="term" value="P:lipopolysaccharide biosynthetic process"/>
    <property type="evidence" value="ECO:0007669"/>
    <property type="project" value="TreeGrafter"/>
</dbReference>
<proteinExistence type="predicted"/>
<keyword evidence="4" id="KW-0012">Acyltransferase</keyword>
<keyword evidence="1" id="KW-0472">Membrane</keyword>
<feature type="transmembrane region" description="Helical" evidence="1">
    <location>
        <begin position="158"/>
        <end position="176"/>
    </location>
</feature>
<organism evidence="4 5">
    <name type="scientific">Caviibacterium pharyngocola</name>
    <dbReference type="NCBI Taxonomy" id="28159"/>
    <lineage>
        <taxon>Bacteria</taxon>
        <taxon>Pseudomonadati</taxon>
        <taxon>Pseudomonadota</taxon>
        <taxon>Gammaproteobacteria</taxon>
        <taxon>Pasteurellales</taxon>
        <taxon>Pasteurellaceae</taxon>
        <taxon>Caviibacterium</taxon>
    </lineage>
</organism>
<comment type="caution">
    <text evidence="4">The sequence shown here is derived from an EMBL/GenBank/DDBJ whole genome shotgun (WGS) entry which is preliminary data.</text>
</comment>
<dbReference type="Pfam" id="PF19040">
    <property type="entry name" value="SGNH"/>
    <property type="match status" value="1"/>
</dbReference>
<dbReference type="Pfam" id="PF01757">
    <property type="entry name" value="Acyl_transf_3"/>
    <property type="match status" value="1"/>
</dbReference>
<feature type="domain" description="Acyltransferase 3" evidence="2">
    <location>
        <begin position="1"/>
        <end position="327"/>
    </location>
</feature>
<dbReference type="PANTHER" id="PTHR23028:SF53">
    <property type="entry name" value="ACYL_TRANSF_3 DOMAIN-CONTAINING PROTEIN"/>
    <property type="match status" value="1"/>
</dbReference>
<feature type="transmembrane region" description="Helical" evidence="1">
    <location>
        <begin position="272"/>
        <end position="297"/>
    </location>
</feature>
<keyword evidence="5" id="KW-1185">Reference proteome</keyword>
<feature type="transmembrane region" description="Helical" evidence="1">
    <location>
        <begin position="20"/>
        <end position="45"/>
    </location>
</feature>
<feature type="transmembrane region" description="Helical" evidence="1">
    <location>
        <begin position="309"/>
        <end position="330"/>
    </location>
</feature>
<dbReference type="RefSeq" id="WP_100297697.1">
    <property type="nucleotide sequence ID" value="NZ_PHGZ01000035.1"/>
</dbReference>
<feature type="transmembrane region" description="Helical" evidence="1">
    <location>
        <begin position="126"/>
        <end position="149"/>
    </location>
</feature>
<feature type="transmembrane region" description="Helical" evidence="1">
    <location>
        <begin position="66"/>
        <end position="86"/>
    </location>
</feature>
<dbReference type="InterPro" id="IPR050879">
    <property type="entry name" value="Acyltransferase_3"/>
</dbReference>
<evidence type="ECO:0000259" key="2">
    <source>
        <dbReference type="Pfam" id="PF01757"/>
    </source>
</evidence>
<feature type="transmembrane region" description="Helical" evidence="1">
    <location>
        <begin position="345"/>
        <end position="363"/>
    </location>
</feature>